<evidence type="ECO:0000313" key="2">
    <source>
        <dbReference type="Proteomes" id="UP001162131"/>
    </source>
</evidence>
<name>A0AAU9ILA9_9CILI</name>
<organism evidence="1 2">
    <name type="scientific">Blepharisma stoltei</name>
    <dbReference type="NCBI Taxonomy" id="1481888"/>
    <lineage>
        <taxon>Eukaryota</taxon>
        <taxon>Sar</taxon>
        <taxon>Alveolata</taxon>
        <taxon>Ciliophora</taxon>
        <taxon>Postciliodesmatophora</taxon>
        <taxon>Heterotrichea</taxon>
        <taxon>Heterotrichida</taxon>
        <taxon>Blepharismidae</taxon>
        <taxon>Blepharisma</taxon>
    </lineage>
</organism>
<dbReference type="AlphaFoldDB" id="A0AAU9ILA9"/>
<dbReference type="Proteomes" id="UP001162131">
    <property type="component" value="Unassembled WGS sequence"/>
</dbReference>
<gene>
    <name evidence="1" type="ORF">BSTOLATCC_MIC11538</name>
</gene>
<evidence type="ECO:0000313" key="1">
    <source>
        <dbReference type="EMBL" id="CAG9314536.1"/>
    </source>
</evidence>
<proteinExistence type="predicted"/>
<reference evidence="1" key="1">
    <citation type="submission" date="2021-09" db="EMBL/GenBank/DDBJ databases">
        <authorList>
            <consortium name="AG Swart"/>
            <person name="Singh M."/>
            <person name="Singh A."/>
            <person name="Seah K."/>
            <person name="Emmerich C."/>
        </authorList>
    </citation>
    <scope>NUCLEOTIDE SEQUENCE</scope>
    <source>
        <strain evidence="1">ATCC30299</strain>
    </source>
</reference>
<dbReference type="EMBL" id="CAJZBQ010000012">
    <property type="protein sequence ID" value="CAG9314536.1"/>
    <property type="molecule type" value="Genomic_DNA"/>
</dbReference>
<protein>
    <submittedName>
        <fullName evidence="1">Uncharacterized protein</fullName>
    </submittedName>
</protein>
<accession>A0AAU9ILA9</accession>
<sequence length="210" mass="24034">MDNEILRSRFMKRESLKLPDINNRLGSFSPKPIRLKLYQKHRKQISIDAIINTPQENLASSSFITSSHLEEKRSISITPAPDSSSNNPRIRKIRLQTPVLTYEKIVMSKDLAIMAKVRKGIISELTGNRILNLTPDLLQTLKHQYLPEELKTSENSQQLLQKQKAFQEKITRHPLGTAAYAIRSLSPQARKTIKEQLKIALPQGSRFLEI</sequence>
<keyword evidence="2" id="KW-1185">Reference proteome</keyword>
<comment type="caution">
    <text evidence="1">The sequence shown here is derived from an EMBL/GenBank/DDBJ whole genome shotgun (WGS) entry which is preliminary data.</text>
</comment>